<protein>
    <submittedName>
        <fullName evidence="2">15412_t:CDS:1</fullName>
    </submittedName>
</protein>
<dbReference type="AlphaFoldDB" id="A0A9N9FYQ0"/>
<evidence type="ECO:0000256" key="1">
    <source>
        <dbReference type="SAM" id="MobiDB-lite"/>
    </source>
</evidence>
<keyword evidence="3" id="KW-1185">Reference proteome</keyword>
<feature type="region of interest" description="Disordered" evidence="1">
    <location>
        <begin position="30"/>
        <end position="60"/>
    </location>
</feature>
<evidence type="ECO:0000313" key="3">
    <source>
        <dbReference type="Proteomes" id="UP000789342"/>
    </source>
</evidence>
<accession>A0A9N9FYQ0</accession>
<dbReference type="Proteomes" id="UP000789342">
    <property type="component" value="Unassembled WGS sequence"/>
</dbReference>
<gene>
    <name evidence="2" type="ORF">AMORRO_LOCUS6534</name>
</gene>
<name>A0A9N9FYQ0_9GLOM</name>
<sequence>RRGYYILDNDITSKPPRFILIPDGKASNMASKAVESGKGNKGKQEEKSTSNMYKIPDIYGDVPIPPPEQVSKMYKVPNIYI</sequence>
<proteinExistence type="predicted"/>
<comment type="caution">
    <text evidence="2">The sequence shown here is derived from an EMBL/GenBank/DDBJ whole genome shotgun (WGS) entry which is preliminary data.</text>
</comment>
<feature type="non-terminal residue" evidence="2">
    <location>
        <position position="81"/>
    </location>
</feature>
<reference evidence="2" key="1">
    <citation type="submission" date="2021-06" db="EMBL/GenBank/DDBJ databases">
        <authorList>
            <person name="Kallberg Y."/>
            <person name="Tangrot J."/>
            <person name="Rosling A."/>
        </authorList>
    </citation>
    <scope>NUCLEOTIDE SEQUENCE</scope>
    <source>
        <strain evidence="2">CL551</strain>
    </source>
</reference>
<evidence type="ECO:0000313" key="2">
    <source>
        <dbReference type="EMBL" id="CAG8572425.1"/>
    </source>
</evidence>
<dbReference type="EMBL" id="CAJVPV010004385">
    <property type="protein sequence ID" value="CAG8572425.1"/>
    <property type="molecule type" value="Genomic_DNA"/>
</dbReference>
<organism evidence="2 3">
    <name type="scientific">Acaulospora morrowiae</name>
    <dbReference type="NCBI Taxonomy" id="94023"/>
    <lineage>
        <taxon>Eukaryota</taxon>
        <taxon>Fungi</taxon>
        <taxon>Fungi incertae sedis</taxon>
        <taxon>Mucoromycota</taxon>
        <taxon>Glomeromycotina</taxon>
        <taxon>Glomeromycetes</taxon>
        <taxon>Diversisporales</taxon>
        <taxon>Acaulosporaceae</taxon>
        <taxon>Acaulospora</taxon>
    </lineage>
</organism>